<protein>
    <submittedName>
        <fullName evidence="6">ABC transporter ATP-binding protein</fullName>
    </submittedName>
</protein>
<dbReference type="Pfam" id="PF08402">
    <property type="entry name" value="TOBE_2"/>
    <property type="match status" value="1"/>
</dbReference>
<keyword evidence="4 6" id="KW-0067">ATP-binding</keyword>
<dbReference type="GO" id="GO:0005524">
    <property type="term" value="F:ATP binding"/>
    <property type="evidence" value="ECO:0007669"/>
    <property type="project" value="UniProtKB-KW"/>
</dbReference>
<dbReference type="SMART" id="SM00382">
    <property type="entry name" value="AAA"/>
    <property type="match status" value="1"/>
</dbReference>
<evidence type="ECO:0000259" key="5">
    <source>
        <dbReference type="PROSITE" id="PS50893"/>
    </source>
</evidence>
<organism evidence="6 7">
    <name type="scientific">Roseomonas haemaphysalidis</name>
    <dbReference type="NCBI Taxonomy" id="2768162"/>
    <lineage>
        <taxon>Bacteria</taxon>
        <taxon>Pseudomonadati</taxon>
        <taxon>Pseudomonadota</taxon>
        <taxon>Alphaproteobacteria</taxon>
        <taxon>Acetobacterales</taxon>
        <taxon>Roseomonadaceae</taxon>
        <taxon>Roseomonas</taxon>
    </lineage>
</organism>
<dbReference type="Gene3D" id="2.40.50.100">
    <property type="match status" value="1"/>
</dbReference>
<dbReference type="PROSITE" id="PS50893">
    <property type="entry name" value="ABC_TRANSPORTER_2"/>
    <property type="match status" value="1"/>
</dbReference>
<sequence length="389" mass="41615">MTEFTGHPPPGGIHIRAVEKRFGHTQVLRGVSLDIAAGEFVALVGPSGCGKTTLMRIVAGIEQADAGSVAIGDRDVTRLRPGDRDVAMVFQSYALYPHLTVAENIRVPLALRRLNAWQRLPLLGGWMPGAADEGHRMDQEVRRAAEALGLRALLDRRPAQLSGGQRQRVALARAIVRRPAAFLMDEPLSNLDASLRVQTRREIVDIHRQAGAATLYVTHDQSEALTMADRVAVMQGGELLQVATPEAIYADPADLRVATFIGSPRINTLPAEAGTDGMVRVGGHPVGLWGARPGPLTLAIRPEDLLPAATGLPARAEALEFLGESLLLHARHEATGTPLVLRLPPEMRPDLPPGGSAFALQFDTSRALLFGPEGHRVGASVLSGMHALV</sequence>
<dbReference type="SUPFAM" id="SSF52540">
    <property type="entry name" value="P-loop containing nucleoside triphosphate hydrolases"/>
    <property type="match status" value="1"/>
</dbReference>
<dbReference type="InterPro" id="IPR008995">
    <property type="entry name" value="Mo/tungstate-bd_C_term_dom"/>
</dbReference>
<dbReference type="InterPro" id="IPR047641">
    <property type="entry name" value="ABC_transpr_MalK/UgpC-like"/>
</dbReference>
<dbReference type="RefSeq" id="WP_207419352.1">
    <property type="nucleotide sequence ID" value="NZ_CP061177.1"/>
</dbReference>
<evidence type="ECO:0000256" key="3">
    <source>
        <dbReference type="ARBA" id="ARBA00022741"/>
    </source>
</evidence>
<dbReference type="InterPro" id="IPR003593">
    <property type="entry name" value="AAA+_ATPase"/>
</dbReference>
<comment type="caution">
    <text evidence="6">The sequence shown here is derived from an EMBL/GenBank/DDBJ whole genome shotgun (WGS) entry which is preliminary data.</text>
</comment>
<keyword evidence="7" id="KW-1185">Reference proteome</keyword>
<keyword evidence="3" id="KW-0547">Nucleotide-binding</keyword>
<proteinExistence type="inferred from homology"/>
<dbReference type="Pfam" id="PF00005">
    <property type="entry name" value="ABC_tran"/>
    <property type="match status" value="1"/>
</dbReference>
<feature type="domain" description="ABC transporter" evidence="5">
    <location>
        <begin position="13"/>
        <end position="261"/>
    </location>
</feature>
<dbReference type="PANTHER" id="PTHR43875:SF1">
    <property type="entry name" value="OSMOPROTECTIVE COMPOUNDS UPTAKE ATP-BINDING PROTEIN GGTA"/>
    <property type="match status" value="1"/>
</dbReference>
<dbReference type="SUPFAM" id="SSF50331">
    <property type="entry name" value="MOP-like"/>
    <property type="match status" value="1"/>
</dbReference>
<dbReference type="PANTHER" id="PTHR43875">
    <property type="entry name" value="MALTODEXTRIN IMPORT ATP-BINDING PROTEIN MSMX"/>
    <property type="match status" value="1"/>
</dbReference>
<evidence type="ECO:0000313" key="7">
    <source>
        <dbReference type="Proteomes" id="UP001518989"/>
    </source>
</evidence>
<dbReference type="Proteomes" id="UP001518989">
    <property type="component" value="Unassembled WGS sequence"/>
</dbReference>
<name>A0ABS3KUL8_9PROT</name>
<dbReference type="InterPro" id="IPR013611">
    <property type="entry name" value="Transp-assoc_OB_typ2"/>
</dbReference>
<evidence type="ECO:0000256" key="4">
    <source>
        <dbReference type="ARBA" id="ARBA00022840"/>
    </source>
</evidence>
<dbReference type="InterPro" id="IPR027417">
    <property type="entry name" value="P-loop_NTPase"/>
</dbReference>
<dbReference type="InterPro" id="IPR003439">
    <property type="entry name" value="ABC_transporter-like_ATP-bd"/>
</dbReference>
<gene>
    <name evidence="6" type="ORF">IAI61_19265</name>
</gene>
<evidence type="ECO:0000256" key="2">
    <source>
        <dbReference type="ARBA" id="ARBA00022448"/>
    </source>
</evidence>
<keyword evidence="2" id="KW-0813">Transport</keyword>
<dbReference type="PROSITE" id="PS00211">
    <property type="entry name" value="ABC_TRANSPORTER_1"/>
    <property type="match status" value="1"/>
</dbReference>
<dbReference type="Gene3D" id="3.40.50.300">
    <property type="entry name" value="P-loop containing nucleotide triphosphate hydrolases"/>
    <property type="match status" value="1"/>
</dbReference>
<evidence type="ECO:0000313" key="6">
    <source>
        <dbReference type="EMBL" id="MBO1081174.1"/>
    </source>
</evidence>
<comment type="similarity">
    <text evidence="1">Belongs to the ABC transporter superfamily.</text>
</comment>
<accession>A0ABS3KUL8</accession>
<dbReference type="InterPro" id="IPR017871">
    <property type="entry name" value="ABC_transporter-like_CS"/>
</dbReference>
<dbReference type="EMBL" id="JACTNG010000013">
    <property type="protein sequence ID" value="MBO1081174.1"/>
    <property type="molecule type" value="Genomic_DNA"/>
</dbReference>
<reference evidence="6 7" key="1">
    <citation type="submission" date="2020-09" db="EMBL/GenBank/DDBJ databases">
        <title>Roseomonas.</title>
        <authorList>
            <person name="Zhu W."/>
        </authorList>
    </citation>
    <scope>NUCLEOTIDE SEQUENCE [LARGE SCALE GENOMIC DNA]</scope>
    <source>
        <strain evidence="6 7">573</strain>
    </source>
</reference>
<evidence type="ECO:0000256" key="1">
    <source>
        <dbReference type="ARBA" id="ARBA00005417"/>
    </source>
</evidence>